<dbReference type="EMBL" id="BMMS01000004">
    <property type="protein sequence ID" value="GGO83481.1"/>
    <property type="molecule type" value="Genomic_DNA"/>
</dbReference>
<evidence type="ECO:0000259" key="1">
    <source>
        <dbReference type="PROSITE" id="PS51168"/>
    </source>
</evidence>
<dbReference type="InterPro" id="IPR036979">
    <property type="entry name" value="CM_dom_sf"/>
</dbReference>
<reference evidence="2" key="1">
    <citation type="journal article" date="2014" name="Int. J. Syst. Evol. Microbiol.">
        <title>Complete genome sequence of Corynebacterium casei LMG S-19264T (=DSM 44701T), isolated from a smear-ripened cheese.</title>
        <authorList>
            <consortium name="US DOE Joint Genome Institute (JGI-PGF)"/>
            <person name="Walter F."/>
            <person name="Albersmeier A."/>
            <person name="Kalinowski J."/>
            <person name="Ruckert C."/>
        </authorList>
    </citation>
    <scope>NUCLEOTIDE SEQUENCE</scope>
    <source>
        <strain evidence="2">CGMCC 4.7201</strain>
    </source>
</reference>
<gene>
    <name evidence="2" type="ORF">GCM10012280_12580</name>
</gene>
<dbReference type="InterPro" id="IPR010958">
    <property type="entry name" value="Chorismate_mutase_highGC-bac"/>
</dbReference>
<dbReference type="Pfam" id="PF01817">
    <property type="entry name" value="CM_2"/>
    <property type="match status" value="1"/>
</dbReference>
<dbReference type="PROSITE" id="PS51168">
    <property type="entry name" value="CHORISMATE_MUT_2"/>
    <property type="match status" value="1"/>
</dbReference>
<name>A0A917ZIA0_9ACTN</name>
<keyword evidence="3" id="KW-1185">Reference proteome</keyword>
<dbReference type="RefSeq" id="WP_189130511.1">
    <property type="nucleotide sequence ID" value="NZ_BMMS01000004.1"/>
</dbReference>
<dbReference type="Proteomes" id="UP000641932">
    <property type="component" value="Unassembled WGS sequence"/>
</dbReference>
<dbReference type="Gene3D" id="1.20.59.10">
    <property type="entry name" value="Chorismate mutase"/>
    <property type="match status" value="1"/>
</dbReference>
<dbReference type="SUPFAM" id="SSF48600">
    <property type="entry name" value="Chorismate mutase II"/>
    <property type="match status" value="1"/>
</dbReference>
<dbReference type="InterPro" id="IPR002701">
    <property type="entry name" value="CM_II_prokaryot"/>
</dbReference>
<evidence type="ECO:0000313" key="3">
    <source>
        <dbReference type="Proteomes" id="UP000641932"/>
    </source>
</evidence>
<organism evidence="2 3">
    <name type="scientific">Wenjunlia tyrosinilytica</name>
    <dbReference type="NCBI Taxonomy" id="1544741"/>
    <lineage>
        <taxon>Bacteria</taxon>
        <taxon>Bacillati</taxon>
        <taxon>Actinomycetota</taxon>
        <taxon>Actinomycetes</taxon>
        <taxon>Kitasatosporales</taxon>
        <taxon>Streptomycetaceae</taxon>
        <taxon>Wenjunlia</taxon>
    </lineage>
</organism>
<reference evidence="2" key="2">
    <citation type="submission" date="2020-09" db="EMBL/GenBank/DDBJ databases">
        <authorList>
            <person name="Sun Q."/>
            <person name="Zhou Y."/>
        </authorList>
    </citation>
    <scope>NUCLEOTIDE SEQUENCE</scope>
    <source>
        <strain evidence="2">CGMCC 4.7201</strain>
    </source>
</reference>
<protein>
    <recommendedName>
        <fullName evidence="1">Chorismate mutase domain-containing protein</fullName>
    </recommendedName>
</protein>
<evidence type="ECO:0000313" key="2">
    <source>
        <dbReference type="EMBL" id="GGO83481.1"/>
    </source>
</evidence>
<feature type="domain" description="Chorismate mutase" evidence="1">
    <location>
        <begin position="13"/>
        <end position="94"/>
    </location>
</feature>
<proteinExistence type="predicted"/>
<comment type="caution">
    <text evidence="2">The sequence shown here is derived from an EMBL/GenBank/DDBJ whole genome shotgun (WGS) entry which is preliminary data.</text>
</comment>
<dbReference type="SMART" id="SM00830">
    <property type="entry name" value="CM_2"/>
    <property type="match status" value="1"/>
</dbReference>
<dbReference type="GO" id="GO:0004106">
    <property type="term" value="F:chorismate mutase activity"/>
    <property type="evidence" value="ECO:0007669"/>
    <property type="project" value="InterPro"/>
</dbReference>
<dbReference type="GO" id="GO:0046417">
    <property type="term" value="P:chorismate metabolic process"/>
    <property type="evidence" value="ECO:0007669"/>
    <property type="project" value="InterPro"/>
</dbReference>
<sequence length="94" mass="10100">MSTGTSTEVMDEKAAAAIIAGARERIDGLDGQILELIKARIGVSAEVQRARLASGGRRLSLNREMEILQRYSDALGRPGTTLAMTLLELCRGKV</sequence>
<dbReference type="NCBIfam" id="TIGR01808">
    <property type="entry name" value="CM_M_hiGC-arch"/>
    <property type="match status" value="1"/>
</dbReference>
<accession>A0A917ZIA0</accession>
<dbReference type="NCBIfam" id="NF005894">
    <property type="entry name" value="PRK07857.1"/>
    <property type="match status" value="1"/>
</dbReference>
<dbReference type="AlphaFoldDB" id="A0A917ZIA0"/>
<dbReference type="InterPro" id="IPR036263">
    <property type="entry name" value="Chorismate_II_sf"/>
</dbReference>